<feature type="compositionally biased region" description="Pro residues" evidence="1">
    <location>
        <begin position="9"/>
        <end position="18"/>
    </location>
</feature>
<gene>
    <name evidence="3" type="ORF">H9815_09810</name>
</gene>
<feature type="transmembrane region" description="Helical" evidence="2">
    <location>
        <begin position="64"/>
        <end position="88"/>
    </location>
</feature>
<protein>
    <submittedName>
        <fullName evidence="3">Uncharacterized protein</fullName>
    </submittedName>
</protein>
<keyword evidence="2" id="KW-1133">Transmembrane helix</keyword>
<evidence type="ECO:0000256" key="2">
    <source>
        <dbReference type="SAM" id="Phobius"/>
    </source>
</evidence>
<feature type="region of interest" description="Disordered" evidence="1">
    <location>
        <begin position="1"/>
        <end position="22"/>
    </location>
</feature>
<evidence type="ECO:0000313" key="4">
    <source>
        <dbReference type="Proteomes" id="UP000824037"/>
    </source>
</evidence>
<evidence type="ECO:0000256" key="1">
    <source>
        <dbReference type="SAM" id="MobiDB-lite"/>
    </source>
</evidence>
<comment type="caution">
    <text evidence="3">The sequence shown here is derived from an EMBL/GenBank/DDBJ whole genome shotgun (WGS) entry which is preliminary data.</text>
</comment>
<keyword evidence="2" id="KW-0812">Transmembrane</keyword>
<sequence>MKTTGGQDPIPPPAPAPPSRAAKTGWSTGRVIAAVAAGLVALPLLAGLWLVLSFTFGSGDPHGYALLGGAFLAVVAGILLVCLMPWIFPAALRLRAFGLALLGYLVLVVVVGVVLSNG</sequence>
<keyword evidence="2" id="KW-0472">Membrane</keyword>
<accession>A0A9D2EEV5</accession>
<name>A0A9D2EEV5_9MICO</name>
<evidence type="ECO:0000313" key="3">
    <source>
        <dbReference type="EMBL" id="HIZ36061.1"/>
    </source>
</evidence>
<feature type="transmembrane region" description="Helical" evidence="2">
    <location>
        <begin position="31"/>
        <end position="52"/>
    </location>
</feature>
<feature type="transmembrane region" description="Helical" evidence="2">
    <location>
        <begin position="94"/>
        <end position="115"/>
    </location>
</feature>
<dbReference type="EMBL" id="DXBY01000164">
    <property type="protein sequence ID" value="HIZ36061.1"/>
    <property type="molecule type" value="Genomic_DNA"/>
</dbReference>
<organism evidence="3 4">
    <name type="scientific">Candidatus Ruania gallistercoris</name>
    <dbReference type="NCBI Taxonomy" id="2838746"/>
    <lineage>
        <taxon>Bacteria</taxon>
        <taxon>Bacillati</taxon>
        <taxon>Actinomycetota</taxon>
        <taxon>Actinomycetes</taxon>
        <taxon>Micrococcales</taxon>
        <taxon>Ruaniaceae</taxon>
        <taxon>Ruania</taxon>
    </lineage>
</organism>
<dbReference type="Proteomes" id="UP000824037">
    <property type="component" value="Unassembled WGS sequence"/>
</dbReference>
<reference evidence="3" key="1">
    <citation type="journal article" date="2021" name="PeerJ">
        <title>Extensive microbial diversity within the chicken gut microbiome revealed by metagenomics and culture.</title>
        <authorList>
            <person name="Gilroy R."/>
            <person name="Ravi A."/>
            <person name="Getino M."/>
            <person name="Pursley I."/>
            <person name="Horton D.L."/>
            <person name="Alikhan N.F."/>
            <person name="Baker D."/>
            <person name="Gharbi K."/>
            <person name="Hall N."/>
            <person name="Watson M."/>
            <person name="Adriaenssens E.M."/>
            <person name="Foster-Nyarko E."/>
            <person name="Jarju S."/>
            <person name="Secka A."/>
            <person name="Antonio M."/>
            <person name="Oren A."/>
            <person name="Chaudhuri R.R."/>
            <person name="La Ragione R."/>
            <person name="Hildebrand F."/>
            <person name="Pallen M.J."/>
        </authorList>
    </citation>
    <scope>NUCLEOTIDE SEQUENCE</scope>
    <source>
        <strain evidence="3">ChiGjej4B4-7305</strain>
    </source>
</reference>
<reference evidence="3" key="2">
    <citation type="submission" date="2021-04" db="EMBL/GenBank/DDBJ databases">
        <authorList>
            <person name="Gilroy R."/>
        </authorList>
    </citation>
    <scope>NUCLEOTIDE SEQUENCE</scope>
    <source>
        <strain evidence="3">ChiGjej4B4-7305</strain>
    </source>
</reference>
<proteinExistence type="predicted"/>
<dbReference type="AlphaFoldDB" id="A0A9D2EEV5"/>